<sequence length="69" mass="7912">MTVKAKMVDRNSTIAAGVCSALFIGYCVYFNRQKAKRPQLQEQAARTKKETEARLGESWAFKVTCLRRR</sequence>
<proteinExistence type="predicted"/>
<protein>
    <submittedName>
        <fullName evidence="2">Uncharacterized protein</fullName>
    </submittedName>
</protein>
<comment type="caution">
    <text evidence="2">The sequence shown here is derived from an EMBL/GenBank/DDBJ whole genome shotgun (WGS) entry which is preliminary data.</text>
</comment>
<reference evidence="2 3" key="1">
    <citation type="journal article" date="2023" name="bioRxiv">
        <title>Conserved and derived expression patterns and positive selection on dental genes reveal complex evolutionary context of ever-growing rodent molars.</title>
        <authorList>
            <person name="Calamari Z.T."/>
            <person name="Song A."/>
            <person name="Cohen E."/>
            <person name="Akter M."/>
            <person name="Roy R.D."/>
            <person name="Hallikas O."/>
            <person name="Christensen M.M."/>
            <person name="Li P."/>
            <person name="Marangoni P."/>
            <person name="Jernvall J."/>
            <person name="Klein O.D."/>
        </authorList>
    </citation>
    <scope>NUCLEOTIDE SEQUENCE [LARGE SCALE GENOMIC DNA]</scope>
    <source>
        <strain evidence="2">V071</strain>
    </source>
</reference>
<evidence type="ECO:0000313" key="2">
    <source>
        <dbReference type="EMBL" id="KAK7832124.1"/>
    </source>
</evidence>
<accession>A0AAW0K0V3</accession>
<gene>
    <name evidence="2" type="ORF">U0070_015271</name>
</gene>
<organism evidence="2 3">
    <name type="scientific">Myodes glareolus</name>
    <name type="common">Bank vole</name>
    <name type="synonym">Clethrionomys glareolus</name>
    <dbReference type="NCBI Taxonomy" id="447135"/>
    <lineage>
        <taxon>Eukaryota</taxon>
        <taxon>Metazoa</taxon>
        <taxon>Chordata</taxon>
        <taxon>Craniata</taxon>
        <taxon>Vertebrata</taxon>
        <taxon>Euteleostomi</taxon>
        <taxon>Mammalia</taxon>
        <taxon>Eutheria</taxon>
        <taxon>Euarchontoglires</taxon>
        <taxon>Glires</taxon>
        <taxon>Rodentia</taxon>
        <taxon>Myomorpha</taxon>
        <taxon>Muroidea</taxon>
        <taxon>Cricetidae</taxon>
        <taxon>Arvicolinae</taxon>
        <taxon>Myodes</taxon>
    </lineage>
</organism>
<dbReference type="AlphaFoldDB" id="A0AAW0K0V3"/>
<dbReference type="EMBL" id="JBBHLL010000011">
    <property type="protein sequence ID" value="KAK7832124.1"/>
    <property type="molecule type" value="Genomic_DNA"/>
</dbReference>
<name>A0AAW0K0V3_MYOGA</name>
<feature type="transmembrane region" description="Helical" evidence="1">
    <location>
        <begin position="12"/>
        <end position="30"/>
    </location>
</feature>
<dbReference type="Proteomes" id="UP001488838">
    <property type="component" value="Unassembled WGS sequence"/>
</dbReference>
<keyword evidence="1" id="KW-0812">Transmembrane</keyword>
<keyword evidence="1" id="KW-1133">Transmembrane helix</keyword>
<keyword evidence="1" id="KW-0472">Membrane</keyword>
<evidence type="ECO:0000313" key="3">
    <source>
        <dbReference type="Proteomes" id="UP001488838"/>
    </source>
</evidence>
<keyword evidence="3" id="KW-1185">Reference proteome</keyword>
<evidence type="ECO:0000256" key="1">
    <source>
        <dbReference type="SAM" id="Phobius"/>
    </source>
</evidence>